<dbReference type="PROSITE" id="PS00793">
    <property type="entry name" value="DHPS_2"/>
    <property type="match status" value="1"/>
</dbReference>
<organism evidence="13 14">
    <name type="scientific">Pengzhenrongella sicca</name>
    <dbReference type="NCBI Taxonomy" id="2819238"/>
    <lineage>
        <taxon>Bacteria</taxon>
        <taxon>Bacillati</taxon>
        <taxon>Actinomycetota</taxon>
        <taxon>Actinomycetes</taxon>
        <taxon>Micrococcales</taxon>
        <taxon>Pengzhenrongella</taxon>
    </lineage>
</organism>
<dbReference type="GO" id="GO:0046656">
    <property type="term" value="P:folic acid biosynthetic process"/>
    <property type="evidence" value="ECO:0007669"/>
    <property type="project" value="UniProtKB-KW"/>
</dbReference>
<sequence length="287" mass="29088">MGVVNVTPDSFSDGGRWFEPGAAVRHGLTLLADGADLVDVGGESTRPGAGRVPVAAELERVLPVVEALVAEGAVVSIDTTRASVARAALDRGALVVNDVSGGLADPAMYAAIAQTGAVYVAMHWRGHADVMDSLDVYDDVVADVRSELAARLAELLAAGVRADQVVLDPGLGFAKPGSSNWPLLAHLEALASLSQPVLVGASRKRFLGHLLAGPGGEPVAPAARDDATVAVTALAAAAGAWCVRVHEVVGSAAAVRVAAAWTAAARTGAAGQLGRAFEGTIDDETRT</sequence>
<evidence type="ECO:0000259" key="12">
    <source>
        <dbReference type="PROSITE" id="PS50972"/>
    </source>
</evidence>
<reference evidence="13" key="1">
    <citation type="submission" date="2021-03" db="EMBL/GenBank/DDBJ databases">
        <title>Pengzhenrongella sicca gen. nov., sp. nov., a new member of suborder Micrococcineae isolated from High-Arctic tundra soil.</title>
        <authorList>
            <person name="Peng F."/>
        </authorList>
    </citation>
    <scope>NUCLEOTIDE SEQUENCE</scope>
    <source>
        <strain evidence="13">LRZ-2</strain>
    </source>
</reference>
<dbReference type="GO" id="GO:0046654">
    <property type="term" value="P:tetrahydrofolate biosynthetic process"/>
    <property type="evidence" value="ECO:0007669"/>
    <property type="project" value="TreeGrafter"/>
</dbReference>
<evidence type="ECO:0000256" key="3">
    <source>
        <dbReference type="ARBA" id="ARBA00004763"/>
    </source>
</evidence>
<comment type="similarity">
    <text evidence="4">Belongs to the DHPS family.</text>
</comment>
<evidence type="ECO:0000256" key="5">
    <source>
        <dbReference type="ARBA" id="ARBA00012458"/>
    </source>
</evidence>
<evidence type="ECO:0000313" key="14">
    <source>
        <dbReference type="Proteomes" id="UP000663937"/>
    </source>
</evidence>
<dbReference type="EMBL" id="CP071868">
    <property type="protein sequence ID" value="QTE31252.1"/>
    <property type="molecule type" value="Genomic_DNA"/>
</dbReference>
<dbReference type="InterPro" id="IPR045031">
    <property type="entry name" value="DHP_synth-like"/>
</dbReference>
<evidence type="ECO:0000256" key="8">
    <source>
        <dbReference type="ARBA" id="ARBA00022723"/>
    </source>
</evidence>
<evidence type="ECO:0000256" key="4">
    <source>
        <dbReference type="ARBA" id="ARBA00009503"/>
    </source>
</evidence>
<dbReference type="EC" id="2.5.1.15" evidence="5"/>
<keyword evidence="14" id="KW-1185">Reference proteome</keyword>
<evidence type="ECO:0000313" key="13">
    <source>
        <dbReference type="EMBL" id="QTE31252.1"/>
    </source>
</evidence>
<dbReference type="InterPro" id="IPR006390">
    <property type="entry name" value="DHP_synth_dom"/>
</dbReference>
<evidence type="ECO:0000256" key="2">
    <source>
        <dbReference type="ARBA" id="ARBA00001946"/>
    </source>
</evidence>
<name>A0A8A4ZGT7_9MICO</name>
<dbReference type="NCBIfam" id="TIGR01496">
    <property type="entry name" value="DHPS"/>
    <property type="match status" value="1"/>
</dbReference>
<dbReference type="SUPFAM" id="SSF51717">
    <property type="entry name" value="Dihydropteroate synthetase-like"/>
    <property type="match status" value="1"/>
</dbReference>
<dbReference type="GO" id="GO:0005829">
    <property type="term" value="C:cytosol"/>
    <property type="evidence" value="ECO:0007669"/>
    <property type="project" value="TreeGrafter"/>
</dbReference>
<keyword evidence="10" id="KW-0289">Folate biosynthesis</keyword>
<dbReference type="PANTHER" id="PTHR20941">
    <property type="entry name" value="FOLATE SYNTHESIS PROTEINS"/>
    <property type="match status" value="1"/>
</dbReference>
<comment type="catalytic activity">
    <reaction evidence="1">
        <text>(7,8-dihydropterin-6-yl)methyl diphosphate + 4-aminobenzoate = 7,8-dihydropteroate + diphosphate</text>
        <dbReference type="Rhea" id="RHEA:19949"/>
        <dbReference type="ChEBI" id="CHEBI:17836"/>
        <dbReference type="ChEBI" id="CHEBI:17839"/>
        <dbReference type="ChEBI" id="CHEBI:33019"/>
        <dbReference type="ChEBI" id="CHEBI:72950"/>
        <dbReference type="EC" id="2.5.1.15"/>
    </reaction>
</comment>
<dbReference type="GO" id="GO:0004156">
    <property type="term" value="F:dihydropteroate synthase activity"/>
    <property type="evidence" value="ECO:0007669"/>
    <property type="project" value="UniProtKB-EC"/>
</dbReference>
<dbReference type="PROSITE" id="PS50972">
    <property type="entry name" value="PTERIN_BINDING"/>
    <property type="match status" value="1"/>
</dbReference>
<gene>
    <name evidence="13" type="primary">folP</name>
    <name evidence="13" type="ORF">J4E96_01710</name>
</gene>
<keyword evidence="9" id="KW-0460">Magnesium</keyword>
<dbReference type="GO" id="GO:0046872">
    <property type="term" value="F:metal ion binding"/>
    <property type="evidence" value="ECO:0007669"/>
    <property type="project" value="UniProtKB-KW"/>
</dbReference>
<dbReference type="PANTHER" id="PTHR20941:SF1">
    <property type="entry name" value="FOLIC ACID SYNTHESIS PROTEIN FOL1"/>
    <property type="match status" value="1"/>
</dbReference>
<feature type="domain" description="Pterin-binding" evidence="12">
    <location>
        <begin position="1"/>
        <end position="256"/>
    </location>
</feature>
<dbReference type="Pfam" id="PF00809">
    <property type="entry name" value="Pterin_bind"/>
    <property type="match status" value="1"/>
</dbReference>
<dbReference type="InterPro" id="IPR000489">
    <property type="entry name" value="Pterin-binding_dom"/>
</dbReference>
<dbReference type="KEGG" id="psic:J4E96_01710"/>
<evidence type="ECO:0000256" key="9">
    <source>
        <dbReference type="ARBA" id="ARBA00022842"/>
    </source>
</evidence>
<evidence type="ECO:0000256" key="7">
    <source>
        <dbReference type="ARBA" id="ARBA00022679"/>
    </source>
</evidence>
<comment type="cofactor">
    <cofactor evidence="2">
        <name>Mg(2+)</name>
        <dbReference type="ChEBI" id="CHEBI:18420"/>
    </cofactor>
</comment>
<dbReference type="AlphaFoldDB" id="A0A8A4ZGT7"/>
<keyword evidence="7 13" id="KW-0808">Transferase</keyword>
<dbReference type="Proteomes" id="UP000663937">
    <property type="component" value="Chromosome"/>
</dbReference>
<evidence type="ECO:0000256" key="11">
    <source>
        <dbReference type="ARBA" id="ARBA00030193"/>
    </source>
</evidence>
<evidence type="ECO:0000256" key="6">
    <source>
        <dbReference type="ARBA" id="ARBA00016919"/>
    </source>
</evidence>
<proteinExistence type="inferred from homology"/>
<dbReference type="InterPro" id="IPR011005">
    <property type="entry name" value="Dihydropteroate_synth-like_sf"/>
</dbReference>
<accession>A0A8A4ZGT7</accession>
<evidence type="ECO:0000256" key="1">
    <source>
        <dbReference type="ARBA" id="ARBA00000012"/>
    </source>
</evidence>
<protein>
    <recommendedName>
        <fullName evidence="6">Dihydropteroate synthase</fullName>
        <ecNumber evidence="5">2.5.1.15</ecNumber>
    </recommendedName>
    <alternativeName>
        <fullName evidence="11">Dihydropteroate pyrophosphorylase</fullName>
    </alternativeName>
</protein>
<keyword evidence="8" id="KW-0479">Metal-binding</keyword>
<comment type="pathway">
    <text evidence="3">Cofactor biosynthesis; tetrahydrofolate biosynthesis; 7,8-dihydrofolate from 2-amino-4-hydroxy-6-hydroxymethyl-7,8-dihydropteridine diphosphate and 4-aminobenzoate: step 1/2.</text>
</comment>
<dbReference type="Gene3D" id="3.20.20.20">
    <property type="entry name" value="Dihydropteroate synthase-like"/>
    <property type="match status" value="1"/>
</dbReference>
<dbReference type="FunFam" id="3.20.20.20:FF:000006">
    <property type="entry name" value="Dihydropteroate synthase"/>
    <property type="match status" value="1"/>
</dbReference>
<evidence type="ECO:0000256" key="10">
    <source>
        <dbReference type="ARBA" id="ARBA00022909"/>
    </source>
</evidence>